<reference evidence="2 3" key="1">
    <citation type="journal article" date="2010" name="Cell">
        <title>The genome of Naegleria gruberi illuminates early eukaryotic versatility.</title>
        <authorList>
            <person name="Fritz-Laylin L.K."/>
            <person name="Prochnik S.E."/>
            <person name="Ginger M.L."/>
            <person name="Dacks J.B."/>
            <person name="Carpenter M.L."/>
            <person name="Field M.C."/>
            <person name="Kuo A."/>
            <person name="Paredez A."/>
            <person name="Chapman J."/>
            <person name="Pham J."/>
            <person name="Shu S."/>
            <person name="Neupane R."/>
            <person name="Cipriano M."/>
            <person name="Mancuso J."/>
            <person name="Tu H."/>
            <person name="Salamov A."/>
            <person name="Lindquist E."/>
            <person name="Shapiro H."/>
            <person name="Lucas S."/>
            <person name="Grigoriev I.V."/>
            <person name="Cande W.Z."/>
            <person name="Fulton C."/>
            <person name="Rokhsar D.S."/>
            <person name="Dawson S.C."/>
        </authorList>
    </citation>
    <scope>NUCLEOTIDE SEQUENCE [LARGE SCALE GENOMIC DNA]</scope>
    <source>
        <strain evidence="2 3">NEG-M</strain>
    </source>
</reference>
<keyword evidence="1" id="KW-0472">Membrane</keyword>
<dbReference type="InParanoid" id="D2W129"/>
<accession>D2W129</accession>
<evidence type="ECO:0000313" key="3">
    <source>
        <dbReference type="Proteomes" id="UP000006671"/>
    </source>
</evidence>
<gene>
    <name evidence="2" type="ORF">NAEGRDRAFT_75068</name>
</gene>
<keyword evidence="1" id="KW-0812">Transmembrane</keyword>
<dbReference type="AlphaFoldDB" id="D2W129"/>
<proteinExistence type="predicted"/>
<keyword evidence="3" id="KW-1185">Reference proteome</keyword>
<dbReference type="Proteomes" id="UP000006671">
    <property type="component" value="Unassembled WGS sequence"/>
</dbReference>
<evidence type="ECO:0000256" key="1">
    <source>
        <dbReference type="SAM" id="Phobius"/>
    </source>
</evidence>
<dbReference type="RefSeq" id="XP_002670033.1">
    <property type="nucleotide sequence ID" value="XM_002669987.1"/>
</dbReference>
<dbReference type="KEGG" id="ngr:NAEGRDRAFT_75068"/>
<evidence type="ECO:0000313" key="2">
    <source>
        <dbReference type="EMBL" id="EFC37289.1"/>
    </source>
</evidence>
<feature type="transmembrane region" description="Helical" evidence="1">
    <location>
        <begin position="92"/>
        <end position="109"/>
    </location>
</feature>
<dbReference type="EMBL" id="GG738920">
    <property type="protein sequence ID" value="EFC37289.1"/>
    <property type="molecule type" value="Genomic_DNA"/>
</dbReference>
<dbReference type="VEuPathDB" id="AmoebaDB:NAEGRDRAFT_75068"/>
<protein>
    <submittedName>
        <fullName evidence="2">Predicted protein</fullName>
    </submittedName>
</protein>
<name>D2W129_NAEGR</name>
<organism evidence="3">
    <name type="scientific">Naegleria gruberi</name>
    <name type="common">Amoeba</name>
    <dbReference type="NCBI Taxonomy" id="5762"/>
    <lineage>
        <taxon>Eukaryota</taxon>
        <taxon>Discoba</taxon>
        <taxon>Heterolobosea</taxon>
        <taxon>Tetramitia</taxon>
        <taxon>Eutetramitia</taxon>
        <taxon>Vahlkampfiidae</taxon>
        <taxon>Naegleria</taxon>
    </lineage>
</organism>
<sequence length="367" mass="42957">MLKLVKATKFTPCSLATAPRNKSLFVIQLLQSTRLINNNNQIIPILNQYSSISNHANTNNNIIVCRQFHTSHVPREAVIASSKFQMNFSRDLLTYCLILSGFLIWIWWWDPKRDKVYYQVLNSKGLDARTWEDILKSGKSQQGIKLNGKIMLKYQNKPQNSFNVKPLETSARSLDEILLIHYLLTCYNTHRGSREPLYYSTHDFYVIRNVPLALQFIDPKDSRHQVTVDFYLRDALIGPRSEIINGNETLTHLKKERVISGNLLQKFFESVKETVETFNTTREPNGLLWNKEYTDYDQYVQEFVLRNGSVSFIEGQFKTGKSGKLEFHCSLISHEPEQVFMQHLKDEMRWYEKLSLNADNWLTKYLK</sequence>
<keyword evidence="1" id="KW-1133">Transmembrane helix</keyword>
<dbReference type="GeneID" id="8853671"/>